<dbReference type="Proteomes" id="UP000054166">
    <property type="component" value="Unassembled WGS sequence"/>
</dbReference>
<protein>
    <submittedName>
        <fullName evidence="1">Uncharacterized protein</fullName>
    </submittedName>
</protein>
<name>A0A0C3FK49_PILCF</name>
<dbReference type="AlphaFoldDB" id="A0A0C3FK49"/>
<evidence type="ECO:0000313" key="1">
    <source>
        <dbReference type="EMBL" id="KIM79886.1"/>
    </source>
</evidence>
<proteinExistence type="predicted"/>
<dbReference type="EMBL" id="KN833007">
    <property type="protein sequence ID" value="KIM79886.1"/>
    <property type="molecule type" value="Genomic_DNA"/>
</dbReference>
<dbReference type="OrthoDB" id="3262734at2759"/>
<accession>A0A0C3FK49</accession>
<organism evidence="1 2">
    <name type="scientific">Piloderma croceum (strain F 1598)</name>
    <dbReference type="NCBI Taxonomy" id="765440"/>
    <lineage>
        <taxon>Eukaryota</taxon>
        <taxon>Fungi</taxon>
        <taxon>Dikarya</taxon>
        <taxon>Basidiomycota</taxon>
        <taxon>Agaricomycotina</taxon>
        <taxon>Agaricomycetes</taxon>
        <taxon>Agaricomycetidae</taxon>
        <taxon>Atheliales</taxon>
        <taxon>Atheliaceae</taxon>
        <taxon>Piloderma</taxon>
    </lineage>
</organism>
<evidence type="ECO:0000313" key="2">
    <source>
        <dbReference type="Proteomes" id="UP000054166"/>
    </source>
</evidence>
<reference evidence="1 2" key="1">
    <citation type="submission" date="2014-04" db="EMBL/GenBank/DDBJ databases">
        <authorList>
            <consortium name="DOE Joint Genome Institute"/>
            <person name="Kuo A."/>
            <person name="Tarkka M."/>
            <person name="Buscot F."/>
            <person name="Kohler A."/>
            <person name="Nagy L.G."/>
            <person name="Floudas D."/>
            <person name="Copeland A."/>
            <person name="Barry K.W."/>
            <person name="Cichocki N."/>
            <person name="Veneault-Fourrey C."/>
            <person name="LaButti K."/>
            <person name="Lindquist E.A."/>
            <person name="Lipzen A."/>
            <person name="Lundell T."/>
            <person name="Morin E."/>
            <person name="Murat C."/>
            <person name="Sun H."/>
            <person name="Tunlid A."/>
            <person name="Henrissat B."/>
            <person name="Grigoriev I.V."/>
            <person name="Hibbett D.S."/>
            <person name="Martin F."/>
            <person name="Nordberg H.P."/>
            <person name="Cantor M.N."/>
            <person name="Hua S.X."/>
        </authorList>
    </citation>
    <scope>NUCLEOTIDE SEQUENCE [LARGE SCALE GENOMIC DNA]</scope>
    <source>
        <strain evidence="1 2">F 1598</strain>
    </source>
</reference>
<keyword evidence="2" id="KW-1185">Reference proteome</keyword>
<dbReference type="HOGENOM" id="CLU_2109913_0_0_1"/>
<reference evidence="2" key="2">
    <citation type="submission" date="2015-01" db="EMBL/GenBank/DDBJ databases">
        <title>Evolutionary Origins and Diversification of the Mycorrhizal Mutualists.</title>
        <authorList>
            <consortium name="DOE Joint Genome Institute"/>
            <consortium name="Mycorrhizal Genomics Consortium"/>
            <person name="Kohler A."/>
            <person name="Kuo A."/>
            <person name="Nagy L.G."/>
            <person name="Floudas D."/>
            <person name="Copeland A."/>
            <person name="Barry K.W."/>
            <person name="Cichocki N."/>
            <person name="Veneault-Fourrey C."/>
            <person name="LaButti K."/>
            <person name="Lindquist E.A."/>
            <person name="Lipzen A."/>
            <person name="Lundell T."/>
            <person name="Morin E."/>
            <person name="Murat C."/>
            <person name="Riley R."/>
            <person name="Ohm R."/>
            <person name="Sun H."/>
            <person name="Tunlid A."/>
            <person name="Henrissat B."/>
            <person name="Grigoriev I.V."/>
            <person name="Hibbett D.S."/>
            <person name="Martin F."/>
        </authorList>
    </citation>
    <scope>NUCLEOTIDE SEQUENCE [LARGE SCALE GENOMIC DNA]</scope>
    <source>
        <strain evidence="2">F 1598</strain>
    </source>
</reference>
<dbReference type="InParanoid" id="A0A0C3FK49"/>
<sequence length="115" mass="13268">MVYLVGGYILTVEQVFAFATRNGFEIPTIDVTTLCSNRWLRSQGVPFRLLAASYKGQPRVVLVTRARHRSDETKDNFTPFLERPEDQVVKDKMVGWDERLKDVEYITVANPYQTP</sequence>
<gene>
    <name evidence="1" type="ORF">PILCRDRAFT_823070</name>
</gene>